<keyword evidence="1" id="KW-0472">Membrane</keyword>
<reference evidence="2" key="1">
    <citation type="submission" date="2021-10" db="EMBL/GenBank/DDBJ databases">
        <title>Tropical sea cucumber genome reveals ecological adaptation and Cuvierian tubules defense mechanism.</title>
        <authorList>
            <person name="Chen T."/>
        </authorList>
    </citation>
    <scope>NUCLEOTIDE SEQUENCE</scope>
    <source>
        <strain evidence="2">Nanhai2018</strain>
        <tissue evidence="2">Muscle</tissue>
    </source>
</reference>
<accession>A0A9Q1CI68</accession>
<comment type="caution">
    <text evidence="2">The sequence shown here is derived from an EMBL/GenBank/DDBJ whole genome shotgun (WGS) entry which is preliminary data.</text>
</comment>
<protein>
    <submittedName>
        <fullName evidence="2">Uncharacterized protein</fullName>
    </submittedName>
</protein>
<gene>
    <name evidence="2" type="ORF">HOLleu_08977</name>
</gene>
<evidence type="ECO:0000256" key="1">
    <source>
        <dbReference type="SAM" id="Phobius"/>
    </source>
</evidence>
<feature type="transmembrane region" description="Helical" evidence="1">
    <location>
        <begin position="144"/>
        <end position="165"/>
    </location>
</feature>
<name>A0A9Q1CI68_HOLLE</name>
<dbReference type="AlphaFoldDB" id="A0A9Q1CI68"/>
<proteinExistence type="predicted"/>
<sequence>MRTRNNSPLALYKCSMAIKRTKYAEVPSQEELETRVVHNWQKTQPWLEWQLPGTTRERNRSVDIVRRVDDGSFKNREEQVSDDDQEKHDKAIKAQISSIRERSRVITLMMEDCAEMNRKRKESRIHRRSEPMVLDIIDQYASQIIMLSIRIIMACAVLTLLKYCFLYS</sequence>
<keyword evidence="1" id="KW-0812">Transmembrane</keyword>
<dbReference type="EMBL" id="JAIZAY010000003">
    <property type="protein sequence ID" value="KAJ8045872.1"/>
    <property type="molecule type" value="Genomic_DNA"/>
</dbReference>
<keyword evidence="3" id="KW-1185">Reference proteome</keyword>
<dbReference type="OrthoDB" id="10514136at2759"/>
<keyword evidence="1" id="KW-1133">Transmembrane helix</keyword>
<evidence type="ECO:0000313" key="2">
    <source>
        <dbReference type="EMBL" id="KAJ8045872.1"/>
    </source>
</evidence>
<organism evidence="2 3">
    <name type="scientific">Holothuria leucospilota</name>
    <name type="common">Black long sea cucumber</name>
    <name type="synonym">Mertensiothuria leucospilota</name>
    <dbReference type="NCBI Taxonomy" id="206669"/>
    <lineage>
        <taxon>Eukaryota</taxon>
        <taxon>Metazoa</taxon>
        <taxon>Echinodermata</taxon>
        <taxon>Eleutherozoa</taxon>
        <taxon>Echinozoa</taxon>
        <taxon>Holothuroidea</taxon>
        <taxon>Aspidochirotacea</taxon>
        <taxon>Aspidochirotida</taxon>
        <taxon>Holothuriidae</taxon>
        <taxon>Holothuria</taxon>
    </lineage>
</organism>
<dbReference type="Proteomes" id="UP001152320">
    <property type="component" value="Chromosome 3"/>
</dbReference>
<evidence type="ECO:0000313" key="3">
    <source>
        <dbReference type="Proteomes" id="UP001152320"/>
    </source>
</evidence>